<dbReference type="AlphaFoldDB" id="A0A9D1FWX8"/>
<evidence type="ECO:0000313" key="2">
    <source>
        <dbReference type="Proteomes" id="UP000824139"/>
    </source>
</evidence>
<accession>A0A9D1FWX8</accession>
<dbReference type="Proteomes" id="UP000824139">
    <property type="component" value="Unassembled WGS sequence"/>
</dbReference>
<proteinExistence type="predicted"/>
<protein>
    <submittedName>
        <fullName evidence="1">Uncharacterized protein</fullName>
    </submittedName>
</protein>
<sequence length="76" mass="9019">MSQAEFTDEYAFVEEAHTRLLEINNFVKILKAVVFQDDDVYYLQDFVELILQKQYELSDFLEEALAKPIFPVLKQK</sequence>
<reference evidence="1" key="1">
    <citation type="submission" date="2020-10" db="EMBL/GenBank/DDBJ databases">
        <authorList>
            <person name="Gilroy R."/>
        </authorList>
    </citation>
    <scope>NUCLEOTIDE SEQUENCE</scope>
    <source>
        <strain evidence="1">CHK152-2994</strain>
    </source>
</reference>
<gene>
    <name evidence="1" type="ORF">IAD41_06445</name>
</gene>
<dbReference type="EMBL" id="DVJO01000141">
    <property type="protein sequence ID" value="HIS83224.1"/>
    <property type="molecule type" value="Genomic_DNA"/>
</dbReference>
<name>A0A9D1FWX8_9BACT</name>
<organism evidence="1 2">
    <name type="scientific">Candidatus Scatenecus faecavium</name>
    <dbReference type="NCBI Taxonomy" id="2840915"/>
    <lineage>
        <taxon>Bacteria</taxon>
        <taxon>Candidatus Scatenecus</taxon>
    </lineage>
</organism>
<comment type="caution">
    <text evidence="1">The sequence shown here is derived from an EMBL/GenBank/DDBJ whole genome shotgun (WGS) entry which is preliminary data.</text>
</comment>
<reference evidence="1" key="2">
    <citation type="journal article" date="2021" name="PeerJ">
        <title>Extensive microbial diversity within the chicken gut microbiome revealed by metagenomics and culture.</title>
        <authorList>
            <person name="Gilroy R."/>
            <person name="Ravi A."/>
            <person name="Getino M."/>
            <person name="Pursley I."/>
            <person name="Horton D.L."/>
            <person name="Alikhan N.F."/>
            <person name="Baker D."/>
            <person name="Gharbi K."/>
            <person name="Hall N."/>
            <person name="Watson M."/>
            <person name="Adriaenssens E.M."/>
            <person name="Foster-Nyarko E."/>
            <person name="Jarju S."/>
            <person name="Secka A."/>
            <person name="Antonio M."/>
            <person name="Oren A."/>
            <person name="Chaudhuri R.R."/>
            <person name="La Ragione R."/>
            <person name="Hildebrand F."/>
            <person name="Pallen M.J."/>
        </authorList>
    </citation>
    <scope>NUCLEOTIDE SEQUENCE</scope>
    <source>
        <strain evidence="1">CHK152-2994</strain>
    </source>
</reference>
<evidence type="ECO:0000313" key="1">
    <source>
        <dbReference type="EMBL" id="HIS83224.1"/>
    </source>
</evidence>